<dbReference type="FunFam" id="3.30.950.10:FF:000001">
    <property type="entry name" value="Siroheme synthase"/>
    <property type="match status" value="1"/>
</dbReference>
<dbReference type="KEGG" id="bkw:BkAM31D_01145"/>
<dbReference type="EMBL" id="CP020814">
    <property type="protein sequence ID" value="ARK28582.1"/>
    <property type="molecule type" value="Genomic_DNA"/>
</dbReference>
<dbReference type="InterPro" id="IPR014777">
    <property type="entry name" value="4pyrrole_Mease_sub1"/>
</dbReference>
<evidence type="ECO:0000256" key="6">
    <source>
        <dbReference type="ARBA" id="ARBA00022691"/>
    </source>
</evidence>
<dbReference type="PROSITE" id="PS00840">
    <property type="entry name" value="SUMT_2"/>
    <property type="match status" value="1"/>
</dbReference>
<dbReference type="PROSITE" id="PS00839">
    <property type="entry name" value="SUMT_1"/>
    <property type="match status" value="1"/>
</dbReference>
<evidence type="ECO:0000256" key="4">
    <source>
        <dbReference type="ARBA" id="ARBA00022603"/>
    </source>
</evidence>
<dbReference type="NCBIfam" id="TIGR01469">
    <property type="entry name" value="cobA_cysG_Cterm"/>
    <property type="match status" value="1"/>
</dbReference>
<keyword evidence="12" id="KW-1185">Reference proteome</keyword>
<sequence length="493" mass="54613">MNKGMVYFVGAGPGDADLITVKGKRALQLADVVIFDRLINPFLLTNVKKDAKLIYCGKQPCKHTLRQEDIQKEILIHARKGKTVVRLKGGDPSVFGRVGEEAELLADHHINYEVIPGITAGIAATMYAGVPITHRKHSNSFAVVTGHGSKKDGTPNIDWANLANGVETIVFYMGVKHIRTITSQLIEHGRDEGTAGLVIQWGTYSRQRTIEGTLATLANQVEQAKVTNPAIIVIGNVVKLRANLAWFDQRPLTGRGIIVPSKSKANREWVQNLKDSGADVFEHEFLTEDPIVNNEALESLKHLSQEHELVLLSSKSVHQFLRAIGKHGIDLREIGASFAAINEEVKETLKMVGIQSRILRKKKTESMILIGGELEIESVRDQYRYSSFMKAFMLSKQKAADKDREAFNRLVDEHHVNILLLTNHSEVVHFLKFVELSGISKEQIMSNLKVICVGRVLASIVEAKKVFVDKCIETQDVSGIIAALEDGVLAKES</sequence>
<evidence type="ECO:0000259" key="10">
    <source>
        <dbReference type="Pfam" id="PF00590"/>
    </source>
</evidence>
<dbReference type="GO" id="GO:0019354">
    <property type="term" value="P:siroheme biosynthetic process"/>
    <property type="evidence" value="ECO:0007669"/>
    <property type="project" value="InterPro"/>
</dbReference>
<comment type="similarity">
    <text evidence="1 9">Belongs to the precorrin methyltransferase family.</text>
</comment>
<dbReference type="NCBIfam" id="NF004790">
    <property type="entry name" value="PRK06136.1"/>
    <property type="match status" value="1"/>
</dbReference>
<dbReference type="SUPFAM" id="SSF53790">
    <property type="entry name" value="Tetrapyrrole methylase"/>
    <property type="match status" value="1"/>
</dbReference>
<dbReference type="GO" id="GO:0032259">
    <property type="term" value="P:methylation"/>
    <property type="evidence" value="ECO:0007669"/>
    <property type="project" value="UniProtKB-KW"/>
</dbReference>
<reference evidence="11 12" key="1">
    <citation type="submission" date="2017-04" db="EMBL/GenBank/DDBJ databases">
        <title>Bacillus krulwichiae AM31D Genome sequencing and assembly.</title>
        <authorList>
            <person name="Krulwich T.A."/>
            <person name="Anastor L."/>
            <person name="Ehrlich R."/>
            <person name="Ehrlich G.D."/>
            <person name="Janto B."/>
        </authorList>
    </citation>
    <scope>NUCLEOTIDE SEQUENCE [LARGE SCALE GENOMIC DNA]</scope>
    <source>
        <strain evidence="11 12">AM31D</strain>
    </source>
</reference>
<dbReference type="GO" id="GO:0004852">
    <property type="term" value="F:uroporphyrinogen-III synthase activity"/>
    <property type="evidence" value="ECO:0007669"/>
    <property type="project" value="InterPro"/>
</dbReference>
<evidence type="ECO:0000313" key="11">
    <source>
        <dbReference type="EMBL" id="ARK28582.1"/>
    </source>
</evidence>
<protein>
    <recommendedName>
        <fullName evidence="3">Uroporphyrinogen-III C-methyltransferase</fullName>
        <ecNumber evidence="2">2.1.1.107</ecNumber>
    </recommendedName>
    <alternativeName>
        <fullName evidence="8">Uroporphyrinogen III methylase</fullName>
    </alternativeName>
</protein>
<dbReference type="PANTHER" id="PTHR45790:SF3">
    <property type="entry name" value="S-ADENOSYL-L-METHIONINE-DEPENDENT UROPORPHYRINOGEN III METHYLTRANSFERASE, CHLOROPLASTIC"/>
    <property type="match status" value="1"/>
</dbReference>
<evidence type="ECO:0000256" key="3">
    <source>
        <dbReference type="ARBA" id="ARBA00018323"/>
    </source>
</evidence>
<accession>A0A1X9MDR8</accession>
<dbReference type="InterPro" id="IPR050161">
    <property type="entry name" value="Siro_Cobalamin_biosynth"/>
</dbReference>
<dbReference type="FunFam" id="3.40.1010.10:FF:000001">
    <property type="entry name" value="Siroheme synthase"/>
    <property type="match status" value="1"/>
</dbReference>
<feature type="domain" description="Tetrapyrrole methylase" evidence="10">
    <location>
        <begin position="5"/>
        <end position="217"/>
    </location>
</feature>
<proteinExistence type="inferred from homology"/>
<dbReference type="CDD" id="cd11642">
    <property type="entry name" value="SUMT"/>
    <property type="match status" value="1"/>
</dbReference>
<keyword evidence="7" id="KW-0627">Porphyrin biosynthesis</keyword>
<dbReference type="Pfam" id="PF00590">
    <property type="entry name" value="TP_methylase"/>
    <property type="match status" value="1"/>
</dbReference>
<dbReference type="Proteomes" id="UP000193006">
    <property type="component" value="Chromosome"/>
</dbReference>
<evidence type="ECO:0000256" key="9">
    <source>
        <dbReference type="RuleBase" id="RU003960"/>
    </source>
</evidence>
<evidence type="ECO:0000256" key="7">
    <source>
        <dbReference type="ARBA" id="ARBA00023244"/>
    </source>
</evidence>
<evidence type="ECO:0000256" key="2">
    <source>
        <dbReference type="ARBA" id="ARBA00012162"/>
    </source>
</evidence>
<dbReference type="InterPro" id="IPR006366">
    <property type="entry name" value="CobA/CysG_C"/>
</dbReference>
<organism evidence="11 12">
    <name type="scientific">Halalkalibacter krulwichiae</name>
    <dbReference type="NCBI Taxonomy" id="199441"/>
    <lineage>
        <taxon>Bacteria</taxon>
        <taxon>Bacillati</taxon>
        <taxon>Bacillota</taxon>
        <taxon>Bacilli</taxon>
        <taxon>Bacillales</taxon>
        <taxon>Bacillaceae</taxon>
        <taxon>Halalkalibacter</taxon>
    </lineage>
</organism>
<keyword evidence="4 9" id="KW-0489">Methyltransferase</keyword>
<dbReference type="InterPro" id="IPR036108">
    <property type="entry name" value="4pyrrol_syn_uPrphyn_synt_sf"/>
</dbReference>
<dbReference type="InterPro" id="IPR014776">
    <property type="entry name" value="4pyrrole_Mease_sub2"/>
</dbReference>
<dbReference type="Gene3D" id="3.30.950.10">
    <property type="entry name" value="Methyltransferase, Cobalt-precorrin-4 Transmethylase, Domain 2"/>
    <property type="match status" value="1"/>
</dbReference>
<dbReference type="AlphaFoldDB" id="A0A1X9MDR8"/>
<name>A0A1X9MDR8_9BACI</name>
<dbReference type="STRING" id="199441.BkAM31D_01145"/>
<gene>
    <name evidence="11" type="primary">nasF_1</name>
    <name evidence="11" type="ORF">BkAM31D_01145</name>
</gene>
<dbReference type="GO" id="GO:0004851">
    <property type="term" value="F:uroporphyrin-III C-methyltransferase activity"/>
    <property type="evidence" value="ECO:0007669"/>
    <property type="project" value="UniProtKB-EC"/>
</dbReference>
<dbReference type="Gene3D" id="3.40.50.10090">
    <property type="match status" value="1"/>
</dbReference>
<dbReference type="RefSeq" id="WP_066159344.1">
    <property type="nucleotide sequence ID" value="NZ_CP020814.1"/>
</dbReference>
<keyword evidence="6" id="KW-0949">S-adenosyl-L-methionine</keyword>
<dbReference type="EC" id="2.1.1.107" evidence="2"/>
<keyword evidence="5 9" id="KW-0808">Transferase</keyword>
<dbReference type="Gene3D" id="3.40.1010.10">
    <property type="entry name" value="Cobalt-precorrin-4 Transmethylase, Domain 1"/>
    <property type="match status" value="1"/>
</dbReference>
<evidence type="ECO:0000256" key="1">
    <source>
        <dbReference type="ARBA" id="ARBA00005879"/>
    </source>
</evidence>
<dbReference type="InterPro" id="IPR000878">
    <property type="entry name" value="4pyrrol_Mease"/>
</dbReference>
<evidence type="ECO:0000313" key="12">
    <source>
        <dbReference type="Proteomes" id="UP000193006"/>
    </source>
</evidence>
<dbReference type="PANTHER" id="PTHR45790">
    <property type="entry name" value="SIROHEME SYNTHASE-RELATED"/>
    <property type="match status" value="1"/>
</dbReference>
<evidence type="ECO:0000256" key="5">
    <source>
        <dbReference type="ARBA" id="ARBA00022679"/>
    </source>
</evidence>
<dbReference type="SUPFAM" id="SSF69618">
    <property type="entry name" value="HemD-like"/>
    <property type="match status" value="1"/>
</dbReference>
<evidence type="ECO:0000256" key="8">
    <source>
        <dbReference type="ARBA" id="ARBA00079776"/>
    </source>
</evidence>
<dbReference type="InterPro" id="IPR003043">
    <property type="entry name" value="Uropor_MeTrfase_CS"/>
</dbReference>
<dbReference type="InterPro" id="IPR035996">
    <property type="entry name" value="4pyrrol_Methylase_sf"/>
</dbReference>